<keyword evidence="1" id="KW-0863">Zinc-finger</keyword>
<dbReference type="GO" id="GO:0008270">
    <property type="term" value="F:zinc ion binding"/>
    <property type="evidence" value="ECO:0007669"/>
    <property type="project" value="UniProtKB-KW"/>
</dbReference>
<dbReference type="PANTHER" id="PTHR22996:SF0">
    <property type="entry name" value="RE60872P-RELATED"/>
    <property type="match status" value="1"/>
</dbReference>
<feature type="compositionally biased region" description="Polar residues" evidence="2">
    <location>
        <begin position="271"/>
        <end position="295"/>
    </location>
</feature>
<feature type="compositionally biased region" description="Acidic residues" evidence="2">
    <location>
        <begin position="572"/>
        <end position="584"/>
    </location>
</feature>
<evidence type="ECO:0000313" key="5">
    <source>
        <dbReference type="Proteomes" id="UP000193920"/>
    </source>
</evidence>
<feature type="compositionally biased region" description="Basic and acidic residues" evidence="2">
    <location>
        <begin position="607"/>
        <end position="632"/>
    </location>
</feature>
<dbReference type="EMBL" id="MCOG01000144">
    <property type="protein sequence ID" value="ORY37123.1"/>
    <property type="molecule type" value="Genomic_DNA"/>
</dbReference>
<accession>A0A1Y2BQV9</accession>
<keyword evidence="1" id="KW-0862">Zinc</keyword>
<evidence type="ECO:0000259" key="3">
    <source>
        <dbReference type="PROSITE" id="PS50089"/>
    </source>
</evidence>
<dbReference type="PANTHER" id="PTHR22996">
    <property type="entry name" value="MAHOGUNIN"/>
    <property type="match status" value="1"/>
</dbReference>
<feature type="compositionally biased region" description="Basic residues" evidence="2">
    <location>
        <begin position="339"/>
        <end position="358"/>
    </location>
</feature>
<feature type="region of interest" description="Disordered" evidence="2">
    <location>
        <begin position="135"/>
        <end position="158"/>
    </location>
</feature>
<dbReference type="InterPro" id="IPR001841">
    <property type="entry name" value="Znf_RING"/>
</dbReference>
<dbReference type="OrthoDB" id="1711136at2759"/>
<dbReference type="GO" id="GO:0005737">
    <property type="term" value="C:cytoplasm"/>
    <property type="evidence" value="ECO:0007669"/>
    <property type="project" value="TreeGrafter"/>
</dbReference>
<protein>
    <recommendedName>
        <fullName evidence="3">RING-type domain-containing protein</fullName>
    </recommendedName>
</protein>
<dbReference type="Gene3D" id="3.30.40.10">
    <property type="entry name" value="Zinc/RING finger domain, C3HC4 (zinc finger)"/>
    <property type="match status" value="1"/>
</dbReference>
<keyword evidence="5" id="KW-1185">Reference proteome</keyword>
<dbReference type="Proteomes" id="UP000193920">
    <property type="component" value="Unassembled WGS sequence"/>
</dbReference>
<feature type="compositionally biased region" description="Basic and acidic residues" evidence="2">
    <location>
        <begin position="523"/>
        <end position="547"/>
    </location>
</feature>
<feature type="compositionally biased region" description="Low complexity" evidence="2">
    <location>
        <begin position="633"/>
        <end position="665"/>
    </location>
</feature>
<keyword evidence="1" id="KW-0479">Metal-binding</keyword>
<feature type="domain" description="RING-type" evidence="3">
    <location>
        <begin position="448"/>
        <end position="498"/>
    </location>
</feature>
<dbReference type="Pfam" id="PF13920">
    <property type="entry name" value="zf-C3HC4_3"/>
    <property type="match status" value="1"/>
</dbReference>
<comment type="caution">
    <text evidence="4">The sequence shown here is derived from an EMBL/GenBank/DDBJ whole genome shotgun (WGS) entry which is preliminary data.</text>
</comment>
<dbReference type="InterPro" id="IPR013083">
    <property type="entry name" value="Znf_RING/FYVE/PHD"/>
</dbReference>
<reference evidence="4 5" key="1">
    <citation type="submission" date="2016-08" db="EMBL/GenBank/DDBJ databases">
        <title>A Parts List for Fungal Cellulosomes Revealed by Comparative Genomics.</title>
        <authorList>
            <consortium name="DOE Joint Genome Institute"/>
            <person name="Haitjema C.H."/>
            <person name="Gilmore S.P."/>
            <person name="Henske J.K."/>
            <person name="Solomon K.V."/>
            <person name="De Groot R."/>
            <person name="Kuo A."/>
            <person name="Mondo S.J."/>
            <person name="Salamov A.A."/>
            <person name="Labutti K."/>
            <person name="Zhao Z."/>
            <person name="Chiniquy J."/>
            <person name="Barry K."/>
            <person name="Brewer H.M."/>
            <person name="Purvine S.O."/>
            <person name="Wright A.T."/>
            <person name="Boxma B."/>
            <person name="Van Alen T."/>
            <person name="Hackstein J.H."/>
            <person name="Baker S.E."/>
            <person name="Grigoriev I.V."/>
            <person name="O'Malley M.A."/>
        </authorList>
    </citation>
    <scope>NUCLEOTIDE SEQUENCE [LARGE SCALE GENOMIC DNA]</scope>
    <source>
        <strain evidence="4 5">G1</strain>
    </source>
</reference>
<evidence type="ECO:0000256" key="2">
    <source>
        <dbReference type="SAM" id="MobiDB-lite"/>
    </source>
</evidence>
<dbReference type="SUPFAM" id="SSF57850">
    <property type="entry name" value="RING/U-box"/>
    <property type="match status" value="1"/>
</dbReference>
<feature type="compositionally biased region" description="Low complexity" evidence="2">
    <location>
        <begin position="296"/>
        <end position="330"/>
    </location>
</feature>
<feature type="compositionally biased region" description="Polar residues" evidence="2">
    <location>
        <begin position="596"/>
        <end position="606"/>
    </location>
</feature>
<dbReference type="STRING" id="1754190.A0A1Y2BQV9"/>
<name>A0A1Y2BQV9_9FUNG</name>
<dbReference type="InterPro" id="IPR045194">
    <property type="entry name" value="MGRN1/RNF157-like"/>
</dbReference>
<dbReference type="GO" id="GO:0061630">
    <property type="term" value="F:ubiquitin protein ligase activity"/>
    <property type="evidence" value="ECO:0007669"/>
    <property type="project" value="UniProtKB-EC"/>
</dbReference>
<organism evidence="4 5">
    <name type="scientific">Neocallimastix californiae</name>
    <dbReference type="NCBI Taxonomy" id="1754190"/>
    <lineage>
        <taxon>Eukaryota</taxon>
        <taxon>Fungi</taxon>
        <taxon>Fungi incertae sedis</taxon>
        <taxon>Chytridiomycota</taxon>
        <taxon>Chytridiomycota incertae sedis</taxon>
        <taxon>Neocallimastigomycetes</taxon>
        <taxon>Neocallimastigales</taxon>
        <taxon>Neocallimastigaceae</taxon>
        <taxon>Neocallimastix</taxon>
    </lineage>
</organism>
<proteinExistence type="predicted"/>
<dbReference type="SMART" id="SM00184">
    <property type="entry name" value="RING"/>
    <property type="match status" value="1"/>
</dbReference>
<feature type="compositionally biased region" description="Low complexity" evidence="2">
    <location>
        <begin position="135"/>
        <end position="157"/>
    </location>
</feature>
<gene>
    <name evidence="4" type="ORF">LY90DRAFT_55624</name>
</gene>
<feature type="region of interest" description="Disordered" evidence="2">
    <location>
        <begin position="523"/>
        <end position="682"/>
    </location>
</feature>
<evidence type="ECO:0000256" key="1">
    <source>
        <dbReference type="PROSITE-ProRule" id="PRU00175"/>
    </source>
</evidence>
<sequence>MGNTFSRRRAQRGNIPSTISYFTNSFGLYFGPYFIMNRNENRNITPATRNLINEQVQNNIMTGTGLLWSDLLEAVENGVITEQELSEFGLTVGNTQISEYDAPITIQSLVNLHKHSVKIAKVEFEEKESKNLSNNINIDINNDDNNNNNNNSNNTLNRKSNDCIIQIDSLMSEKNNYFNNKNCRVKLEFEYDSYTPCQVHLFWNAREVIVKNGNEKKAIYLLNHNENRNSMTIGPLPAGNNQKFVLPDVINIPADVVDDIIKQTNELSLNATSTKNNGTSDIPNEEGNNSNTGEVNTVDVNSEINNNNNNNERNGSSSSNVEPDNSSVSSRLRIGRNMFNHRRRSSSRSTKGSKKNQKEKKIVWYPLIIVIESLDKKDEKANDSSIKYQSTFLKLEISNETNQYNIKSIDQKVMIKNNLYRLQEIYGFTDETDAEQVVTNEVNTSIECVICLSEPRNTVVLPCRHLCVCQDCADILCNQSRHDHRSSYLSTPRCPICRQAFHSFLRINMDYFDLNEDSCEKVKEPRDDISITKGKKGDSTIPEKKYDIIATSRMIENEEDEEDEEEKKKEMEEEEEEKEEEKEEEYNKTIFEDNTEQNPNNATNVTERTEESHSATTEKIKNNEEEKEKSEYYLENVNDSNHISDNSSNDVENNNNNNNNNNNSNKASTGGPLEHFSIDSLD</sequence>
<dbReference type="GO" id="GO:0016567">
    <property type="term" value="P:protein ubiquitination"/>
    <property type="evidence" value="ECO:0007669"/>
    <property type="project" value="TreeGrafter"/>
</dbReference>
<dbReference type="PROSITE" id="PS50089">
    <property type="entry name" value="ZF_RING_2"/>
    <property type="match status" value="1"/>
</dbReference>
<dbReference type="AlphaFoldDB" id="A0A1Y2BQV9"/>
<feature type="region of interest" description="Disordered" evidence="2">
    <location>
        <begin position="271"/>
        <end position="358"/>
    </location>
</feature>
<evidence type="ECO:0000313" key="4">
    <source>
        <dbReference type="EMBL" id="ORY37123.1"/>
    </source>
</evidence>